<sequence>ENAAAEKLIPRSQLVESDKSRNGTREALTALRRQARTSKSSVLSSESDEKICRTCGDSDGSRPVWSLCPGADVFVRLPFHQVHCNLERAQVELETDVNRLQSTVKEKTFLLSEKGAIADVVSPSLVESFVKLKDRH</sequence>
<evidence type="ECO:0000313" key="6">
    <source>
        <dbReference type="Proteomes" id="UP000001514"/>
    </source>
</evidence>
<accession>D8S2F6</accession>
<dbReference type="InParanoid" id="D8S2F6"/>
<dbReference type="InterPro" id="IPR030482">
    <property type="entry name" value="PDRG1"/>
</dbReference>
<dbReference type="EMBL" id="GL377599">
    <property type="protein sequence ID" value="EFJ21454.1"/>
    <property type="molecule type" value="Genomic_DNA"/>
</dbReference>
<dbReference type="HOGENOM" id="CLU_138191_0_0_1"/>
<comment type="subcellular location">
    <subcellularLocation>
        <location evidence="1">Cytoplasm</location>
    </subcellularLocation>
</comment>
<dbReference type="KEGG" id="smo:SELMODRAFT_107292"/>
<evidence type="ECO:0000256" key="4">
    <source>
        <dbReference type="SAM" id="MobiDB-lite"/>
    </source>
</evidence>
<reference evidence="5 6" key="1">
    <citation type="journal article" date="2011" name="Science">
        <title>The Selaginella genome identifies genetic changes associated with the evolution of vascular plants.</title>
        <authorList>
            <person name="Banks J.A."/>
            <person name="Nishiyama T."/>
            <person name="Hasebe M."/>
            <person name="Bowman J.L."/>
            <person name="Gribskov M."/>
            <person name="dePamphilis C."/>
            <person name="Albert V.A."/>
            <person name="Aono N."/>
            <person name="Aoyama T."/>
            <person name="Ambrose B.A."/>
            <person name="Ashton N.W."/>
            <person name="Axtell M.J."/>
            <person name="Barker E."/>
            <person name="Barker M.S."/>
            <person name="Bennetzen J.L."/>
            <person name="Bonawitz N.D."/>
            <person name="Chapple C."/>
            <person name="Cheng C."/>
            <person name="Correa L.G."/>
            <person name="Dacre M."/>
            <person name="DeBarry J."/>
            <person name="Dreyer I."/>
            <person name="Elias M."/>
            <person name="Engstrom E.M."/>
            <person name="Estelle M."/>
            <person name="Feng L."/>
            <person name="Finet C."/>
            <person name="Floyd S.K."/>
            <person name="Frommer W.B."/>
            <person name="Fujita T."/>
            <person name="Gramzow L."/>
            <person name="Gutensohn M."/>
            <person name="Harholt J."/>
            <person name="Hattori M."/>
            <person name="Heyl A."/>
            <person name="Hirai T."/>
            <person name="Hiwatashi Y."/>
            <person name="Ishikawa M."/>
            <person name="Iwata M."/>
            <person name="Karol K.G."/>
            <person name="Koehler B."/>
            <person name="Kolukisaoglu U."/>
            <person name="Kubo M."/>
            <person name="Kurata T."/>
            <person name="Lalonde S."/>
            <person name="Li K."/>
            <person name="Li Y."/>
            <person name="Litt A."/>
            <person name="Lyons E."/>
            <person name="Manning G."/>
            <person name="Maruyama T."/>
            <person name="Michael T.P."/>
            <person name="Mikami K."/>
            <person name="Miyazaki S."/>
            <person name="Morinaga S."/>
            <person name="Murata T."/>
            <person name="Mueller-Roeber B."/>
            <person name="Nelson D.R."/>
            <person name="Obara M."/>
            <person name="Oguri Y."/>
            <person name="Olmstead R.G."/>
            <person name="Onodera N."/>
            <person name="Petersen B.L."/>
            <person name="Pils B."/>
            <person name="Prigge M."/>
            <person name="Rensing S.A."/>
            <person name="Riano-Pachon D.M."/>
            <person name="Roberts A.W."/>
            <person name="Sato Y."/>
            <person name="Scheller H.V."/>
            <person name="Schulz B."/>
            <person name="Schulz C."/>
            <person name="Shakirov E.V."/>
            <person name="Shibagaki N."/>
            <person name="Shinohara N."/>
            <person name="Shippen D.E."/>
            <person name="Soerensen I."/>
            <person name="Sotooka R."/>
            <person name="Sugimoto N."/>
            <person name="Sugita M."/>
            <person name="Sumikawa N."/>
            <person name="Tanurdzic M."/>
            <person name="Theissen G."/>
            <person name="Ulvskov P."/>
            <person name="Wakazuki S."/>
            <person name="Weng J.K."/>
            <person name="Willats W.W."/>
            <person name="Wipf D."/>
            <person name="Wolf P.G."/>
            <person name="Yang L."/>
            <person name="Zimmer A.D."/>
            <person name="Zhu Q."/>
            <person name="Mitros T."/>
            <person name="Hellsten U."/>
            <person name="Loque D."/>
            <person name="Otillar R."/>
            <person name="Salamov A."/>
            <person name="Schmutz J."/>
            <person name="Shapiro H."/>
            <person name="Lindquist E."/>
            <person name="Lucas S."/>
            <person name="Rokhsar D."/>
            <person name="Grigoriev I.V."/>
        </authorList>
    </citation>
    <scope>NUCLEOTIDE SEQUENCE [LARGE SCALE GENOMIC DNA]</scope>
</reference>
<name>D8S2F6_SELML</name>
<dbReference type="PANTHER" id="PTHR21162:SF0">
    <property type="entry name" value="P53 AND DNA DAMAGE-REGULATED PROTEIN 1"/>
    <property type="match status" value="1"/>
</dbReference>
<proteinExistence type="predicted"/>
<organism evidence="6">
    <name type="scientific">Selaginella moellendorffii</name>
    <name type="common">Spikemoss</name>
    <dbReference type="NCBI Taxonomy" id="88036"/>
    <lineage>
        <taxon>Eukaryota</taxon>
        <taxon>Viridiplantae</taxon>
        <taxon>Streptophyta</taxon>
        <taxon>Embryophyta</taxon>
        <taxon>Tracheophyta</taxon>
        <taxon>Lycopodiopsida</taxon>
        <taxon>Selaginellales</taxon>
        <taxon>Selaginellaceae</taxon>
        <taxon>Selaginella</taxon>
    </lineage>
</organism>
<keyword evidence="3" id="KW-0143">Chaperone</keyword>
<gene>
    <name evidence="5" type="ORF">SELMODRAFT_107292</name>
</gene>
<dbReference type="Gramene" id="EFJ21454">
    <property type="protein sequence ID" value="EFJ21454"/>
    <property type="gene ID" value="SELMODRAFT_107292"/>
</dbReference>
<dbReference type="GO" id="GO:0005737">
    <property type="term" value="C:cytoplasm"/>
    <property type="evidence" value="ECO:0007669"/>
    <property type="project" value="UniProtKB-SubCell"/>
</dbReference>
<feature type="region of interest" description="Disordered" evidence="4">
    <location>
        <begin position="1"/>
        <end position="25"/>
    </location>
</feature>
<evidence type="ECO:0000256" key="1">
    <source>
        <dbReference type="ARBA" id="ARBA00004496"/>
    </source>
</evidence>
<dbReference type="OMA" id="CLPFHAV"/>
<evidence type="ECO:0000256" key="3">
    <source>
        <dbReference type="ARBA" id="ARBA00023186"/>
    </source>
</evidence>
<evidence type="ECO:0000313" key="5">
    <source>
        <dbReference type="EMBL" id="EFJ21454.1"/>
    </source>
</evidence>
<dbReference type="PANTHER" id="PTHR21162">
    <property type="entry name" value="P53 AND DNA DAMAGE-REGULATED PROTEIN"/>
    <property type="match status" value="1"/>
</dbReference>
<keyword evidence="2" id="KW-0963">Cytoplasm</keyword>
<keyword evidence="6" id="KW-1185">Reference proteome</keyword>
<dbReference type="AlphaFoldDB" id="D8S2F6"/>
<dbReference type="Proteomes" id="UP000001514">
    <property type="component" value="Unassembled WGS sequence"/>
</dbReference>
<protein>
    <submittedName>
        <fullName evidence="5">Uncharacterized protein</fullName>
    </submittedName>
</protein>
<dbReference type="FunCoup" id="D8S2F6">
    <property type="interactions" value="218"/>
</dbReference>
<evidence type="ECO:0000256" key="2">
    <source>
        <dbReference type="ARBA" id="ARBA00022490"/>
    </source>
</evidence>
<feature type="non-terminal residue" evidence="5">
    <location>
        <position position="1"/>
    </location>
</feature>
<dbReference type="eggNOG" id="ENOG502RXUK">
    <property type="taxonomic scope" value="Eukaryota"/>
</dbReference>